<evidence type="ECO:0000313" key="2">
    <source>
        <dbReference type="EMBL" id="CDS22160.1"/>
    </source>
</evidence>
<reference evidence="2" key="2">
    <citation type="submission" date="2014-06" db="EMBL/GenBank/DDBJ databases">
        <authorList>
            <person name="Aslett M."/>
        </authorList>
    </citation>
    <scope>NUCLEOTIDE SEQUENCE</scope>
</reference>
<dbReference type="WBParaSite" id="EgrG_002026300">
    <property type="protein sequence ID" value="EgrG_002026300"/>
    <property type="gene ID" value="EgrG_002026300"/>
</dbReference>
<evidence type="ECO:0000313" key="3">
    <source>
        <dbReference type="Proteomes" id="UP000492820"/>
    </source>
</evidence>
<organism evidence="2">
    <name type="scientific">Echinococcus granulosus</name>
    <name type="common">Hydatid tapeworm</name>
    <dbReference type="NCBI Taxonomy" id="6210"/>
    <lineage>
        <taxon>Eukaryota</taxon>
        <taxon>Metazoa</taxon>
        <taxon>Spiralia</taxon>
        <taxon>Lophotrochozoa</taxon>
        <taxon>Platyhelminthes</taxon>
        <taxon>Cestoda</taxon>
        <taxon>Eucestoda</taxon>
        <taxon>Cyclophyllidea</taxon>
        <taxon>Taeniidae</taxon>
        <taxon>Echinococcus</taxon>
        <taxon>Echinococcus granulosus group</taxon>
    </lineage>
</organism>
<feature type="region of interest" description="Disordered" evidence="1">
    <location>
        <begin position="94"/>
        <end position="141"/>
    </location>
</feature>
<reference evidence="2 3" key="1">
    <citation type="journal article" date="2013" name="Nature">
        <title>The genomes of four tapeworm species reveal adaptations to parasitism.</title>
        <authorList>
            <person name="Tsai I.J."/>
            <person name="Zarowiecki M."/>
            <person name="Holroyd N."/>
            <person name="Garciarrubio A."/>
            <person name="Sanchez-Flores A."/>
            <person name="Brooks K.L."/>
            <person name="Tracey A."/>
            <person name="Bobes R.J."/>
            <person name="Fragoso G."/>
            <person name="Sciutto E."/>
            <person name="Aslett M."/>
            <person name="Beasley H."/>
            <person name="Bennett H.M."/>
            <person name="Cai J."/>
            <person name="Camicia F."/>
            <person name="Clark R."/>
            <person name="Cucher M."/>
            <person name="De Silva N."/>
            <person name="Day T.A."/>
            <person name="Deplazes P."/>
            <person name="Estrada K."/>
            <person name="Fernandez C."/>
            <person name="Holland P.W."/>
            <person name="Hou J."/>
            <person name="Hu S."/>
            <person name="Huckvale T."/>
            <person name="Hung S.S."/>
            <person name="Kamenetzky L."/>
            <person name="Keane J.A."/>
            <person name="Kiss F."/>
            <person name="Koziol U."/>
            <person name="Lambert O."/>
            <person name="Liu K."/>
            <person name="Luo X."/>
            <person name="Luo Y."/>
            <person name="Macchiaroli N."/>
            <person name="Nichol S."/>
            <person name="Paps J."/>
            <person name="Parkinson J."/>
            <person name="Pouchkina-Stantcheva N."/>
            <person name="Riddiford N."/>
            <person name="Rosenzvit M."/>
            <person name="Salinas G."/>
            <person name="Wasmuth J.D."/>
            <person name="Zamanian M."/>
            <person name="Zheng Y."/>
            <person name="Cai X."/>
            <person name="Soberon X."/>
            <person name="Olson P.D."/>
            <person name="Laclette J.P."/>
            <person name="Brehm K."/>
            <person name="Berriman M."/>
            <person name="Garciarrubio A."/>
            <person name="Bobes R.J."/>
            <person name="Fragoso G."/>
            <person name="Sanchez-Flores A."/>
            <person name="Estrada K."/>
            <person name="Cevallos M.A."/>
            <person name="Morett E."/>
            <person name="Gonzalez V."/>
            <person name="Portillo T."/>
            <person name="Ochoa-Leyva A."/>
            <person name="Jose M.V."/>
            <person name="Sciutto E."/>
            <person name="Landa A."/>
            <person name="Jimenez L."/>
            <person name="Valdes V."/>
            <person name="Carrero J.C."/>
            <person name="Larralde C."/>
            <person name="Morales-Montor J."/>
            <person name="Limon-Lason J."/>
            <person name="Soberon X."/>
            <person name="Laclette J.P."/>
        </authorList>
    </citation>
    <scope>NUCLEOTIDE SEQUENCE [LARGE SCALE GENOMIC DNA]</scope>
</reference>
<proteinExistence type="predicted"/>
<feature type="compositionally biased region" description="Basic residues" evidence="1">
    <location>
        <begin position="200"/>
        <end position="210"/>
    </location>
</feature>
<gene>
    <name evidence="2" type="ORF">EgrG_002026300</name>
</gene>
<dbReference type="EMBL" id="LK028585">
    <property type="protein sequence ID" value="CDS22160.1"/>
    <property type="molecule type" value="Genomic_DNA"/>
</dbReference>
<sequence>MQVPAAGERRKHAPPATASTIHITCAACSHLHTHTHTPAHSHTGPRSVDCEDCNRITTRQPTGTTAVHAHQRHSTAQRLTALRPLQQHNRKLHATEFDSTSTPSEEATPVRTVSQPTSTRSTHRAPRHGTAPHSPQPPLIAHIDTVAHPPAYQTAKPHSLQGAAVLVTHSGCSLGAPRTCHSRHPPTYPPTHPHSERTRRQARRKQRPPHKTALQLNRTLVENARSTANPRYSHRALLYAPHANTTTTEAAVDTMPTLLHAPVTSAKESTTTAAA</sequence>
<reference evidence="4" key="3">
    <citation type="submission" date="2020-10" db="UniProtKB">
        <authorList>
            <consortium name="WormBaseParasite"/>
        </authorList>
    </citation>
    <scope>IDENTIFICATION</scope>
</reference>
<feature type="region of interest" description="Disordered" evidence="1">
    <location>
        <begin position="177"/>
        <end position="211"/>
    </location>
</feature>
<dbReference type="Proteomes" id="UP000492820">
    <property type="component" value="Unassembled WGS sequence"/>
</dbReference>
<evidence type="ECO:0000256" key="1">
    <source>
        <dbReference type="SAM" id="MobiDB-lite"/>
    </source>
</evidence>
<evidence type="ECO:0000313" key="4">
    <source>
        <dbReference type="WBParaSite" id="EgrG_002026300"/>
    </source>
</evidence>
<protein>
    <submittedName>
        <fullName evidence="2 4">Uncharacterized protein</fullName>
    </submittedName>
</protein>
<name>A0A068WWS4_ECHGR</name>
<feature type="compositionally biased region" description="Polar residues" evidence="1">
    <location>
        <begin position="97"/>
        <end position="120"/>
    </location>
</feature>
<dbReference type="AlphaFoldDB" id="A0A068WWS4"/>
<accession>A0A068WWS4</accession>